<comment type="pathway">
    <text evidence="5">Cofactor biosynthesis; coenzyme A biosynthesis; CoA from (R)-pantothenate: step 5/5.</text>
</comment>
<keyword evidence="4 5" id="KW-0173">Coenzyme A biosynthesis</keyword>
<keyword evidence="3 5" id="KW-0067">ATP-binding</keyword>
<keyword evidence="5" id="KW-0963">Cytoplasm</keyword>
<evidence type="ECO:0000256" key="2">
    <source>
        <dbReference type="ARBA" id="ARBA00022741"/>
    </source>
</evidence>
<evidence type="ECO:0000256" key="4">
    <source>
        <dbReference type="ARBA" id="ARBA00022993"/>
    </source>
</evidence>
<feature type="binding site" evidence="5">
    <location>
        <begin position="32"/>
        <end position="37"/>
    </location>
    <ligand>
        <name>ATP</name>
        <dbReference type="ChEBI" id="CHEBI:30616"/>
    </ligand>
</feature>
<dbReference type="HAMAP" id="MF_00376">
    <property type="entry name" value="Dephospho_CoA_kinase"/>
    <property type="match status" value="1"/>
</dbReference>
<dbReference type="SUPFAM" id="SSF52540">
    <property type="entry name" value="P-loop containing nucleoside triphosphate hydrolases"/>
    <property type="match status" value="1"/>
</dbReference>
<keyword evidence="5 7" id="KW-0808">Transferase</keyword>
<evidence type="ECO:0000256" key="5">
    <source>
        <dbReference type="HAMAP-Rule" id="MF_00376"/>
    </source>
</evidence>
<reference evidence="8" key="1">
    <citation type="submission" date="2018-06" db="EMBL/GenBank/DDBJ databases">
        <title>Description of a new Polynucleobacter species.</title>
        <authorList>
            <person name="Hahn M.W."/>
        </authorList>
    </citation>
    <scope>NUCLEOTIDE SEQUENCE [LARGE SCALE GENOMIC DNA]</scope>
    <source>
        <strain evidence="8">MG-25-Pas1-D2</strain>
    </source>
</reference>
<comment type="similarity">
    <text evidence="1 5">Belongs to the CoaE family.</text>
</comment>
<name>A0A2Z4JQH8_9BURK</name>
<dbReference type="EC" id="2.7.1.24" evidence="5 6"/>
<dbReference type="PROSITE" id="PS51219">
    <property type="entry name" value="DPCK"/>
    <property type="match status" value="1"/>
</dbReference>
<dbReference type="EMBL" id="CP030085">
    <property type="protein sequence ID" value="AWW49071.1"/>
    <property type="molecule type" value="Genomic_DNA"/>
</dbReference>
<dbReference type="AlphaFoldDB" id="A0A2Z4JQH8"/>
<proteinExistence type="inferred from homology"/>
<accession>A0A2Z4JQH8</accession>
<dbReference type="Pfam" id="PF01121">
    <property type="entry name" value="CoaE"/>
    <property type="match status" value="1"/>
</dbReference>
<dbReference type="GO" id="GO:0004140">
    <property type="term" value="F:dephospho-CoA kinase activity"/>
    <property type="evidence" value="ECO:0007669"/>
    <property type="project" value="UniProtKB-UniRule"/>
</dbReference>
<gene>
    <name evidence="5" type="primary">coaE</name>
    <name evidence="7" type="ORF">Pas1_00990</name>
</gene>
<dbReference type="GO" id="GO:0015937">
    <property type="term" value="P:coenzyme A biosynthetic process"/>
    <property type="evidence" value="ECO:0007669"/>
    <property type="project" value="UniProtKB-UniRule"/>
</dbReference>
<evidence type="ECO:0000256" key="6">
    <source>
        <dbReference type="NCBIfam" id="TIGR00152"/>
    </source>
</evidence>
<dbReference type="Proteomes" id="UP000248592">
    <property type="component" value="Chromosome"/>
</dbReference>
<dbReference type="Gene3D" id="3.40.50.300">
    <property type="entry name" value="P-loop containing nucleotide triphosphate hydrolases"/>
    <property type="match status" value="1"/>
</dbReference>
<evidence type="ECO:0000313" key="7">
    <source>
        <dbReference type="EMBL" id="AWW49071.1"/>
    </source>
</evidence>
<evidence type="ECO:0000313" key="8">
    <source>
        <dbReference type="Proteomes" id="UP000248592"/>
    </source>
</evidence>
<comment type="subcellular location">
    <subcellularLocation>
        <location evidence="5">Cytoplasm</location>
    </subcellularLocation>
</comment>
<dbReference type="CDD" id="cd02022">
    <property type="entry name" value="DPCK"/>
    <property type="match status" value="1"/>
</dbReference>
<dbReference type="InterPro" id="IPR027417">
    <property type="entry name" value="P-loop_NTPase"/>
</dbReference>
<dbReference type="PANTHER" id="PTHR10695">
    <property type="entry name" value="DEPHOSPHO-COA KINASE-RELATED"/>
    <property type="match status" value="1"/>
</dbReference>
<organism evidence="7 8">
    <name type="scientific">Polynucleobacter paneuropaeus</name>
    <dbReference type="NCBI Taxonomy" id="2527775"/>
    <lineage>
        <taxon>Bacteria</taxon>
        <taxon>Pseudomonadati</taxon>
        <taxon>Pseudomonadota</taxon>
        <taxon>Betaproteobacteria</taxon>
        <taxon>Burkholderiales</taxon>
        <taxon>Burkholderiaceae</taxon>
        <taxon>Polynucleobacter</taxon>
    </lineage>
</organism>
<protein>
    <recommendedName>
        <fullName evidence="5 6">Dephospho-CoA kinase</fullName>
        <ecNumber evidence="5 6">2.7.1.24</ecNumber>
    </recommendedName>
    <alternativeName>
        <fullName evidence="5">Dephosphocoenzyme A kinase</fullName>
    </alternativeName>
</protein>
<dbReference type="InterPro" id="IPR001977">
    <property type="entry name" value="Depp_CoAkinase"/>
</dbReference>
<dbReference type="GO" id="GO:0005524">
    <property type="term" value="F:ATP binding"/>
    <property type="evidence" value="ECO:0007669"/>
    <property type="project" value="UniProtKB-UniRule"/>
</dbReference>
<evidence type="ECO:0000256" key="1">
    <source>
        <dbReference type="ARBA" id="ARBA00009018"/>
    </source>
</evidence>
<dbReference type="UniPathway" id="UPA00241">
    <property type="reaction ID" value="UER00356"/>
</dbReference>
<dbReference type="PANTHER" id="PTHR10695:SF46">
    <property type="entry name" value="BIFUNCTIONAL COENZYME A SYNTHASE-RELATED"/>
    <property type="match status" value="1"/>
</dbReference>
<sequence length="223" mass="24353">MASGTSNPSAHSVNLSTLKDAATLVGLTGGIGSGKSAIAERLASYGASIVDSDVIAHQITSTGGSAIEPIRERFGSEFIQADGALDRKKMRVLVFEDPHSRKALEAITHPLIRTKAIEQARLAVENQAPYIVFVVPLLLESSDWLQFIDHVVVADCSEAMQIQRVMERNDLTRQEVESILQAQATRTERLAQADTVVKNMGSLEDLAEQVRLLHQKILQIRKS</sequence>
<keyword evidence="2 5" id="KW-0547">Nucleotide-binding</keyword>
<dbReference type="GO" id="GO:0005737">
    <property type="term" value="C:cytoplasm"/>
    <property type="evidence" value="ECO:0007669"/>
    <property type="project" value="UniProtKB-SubCell"/>
</dbReference>
<dbReference type="NCBIfam" id="TIGR00152">
    <property type="entry name" value="dephospho-CoA kinase"/>
    <property type="match status" value="1"/>
</dbReference>
<comment type="catalytic activity">
    <reaction evidence="5">
        <text>3'-dephospho-CoA + ATP = ADP + CoA + H(+)</text>
        <dbReference type="Rhea" id="RHEA:18245"/>
        <dbReference type="ChEBI" id="CHEBI:15378"/>
        <dbReference type="ChEBI" id="CHEBI:30616"/>
        <dbReference type="ChEBI" id="CHEBI:57287"/>
        <dbReference type="ChEBI" id="CHEBI:57328"/>
        <dbReference type="ChEBI" id="CHEBI:456216"/>
        <dbReference type="EC" id="2.7.1.24"/>
    </reaction>
</comment>
<comment type="function">
    <text evidence="5">Catalyzes the phosphorylation of the 3'-hydroxyl group of dephosphocoenzyme A to form coenzyme A.</text>
</comment>
<keyword evidence="5 7" id="KW-0418">Kinase</keyword>
<dbReference type="RefSeq" id="WP_112294229.1">
    <property type="nucleotide sequence ID" value="NZ_CP049679.1"/>
</dbReference>
<evidence type="ECO:0000256" key="3">
    <source>
        <dbReference type="ARBA" id="ARBA00022840"/>
    </source>
</evidence>